<keyword evidence="3 9" id="KW-0479">Metal-binding</keyword>
<dbReference type="GO" id="GO:0006508">
    <property type="term" value="P:proteolysis"/>
    <property type="evidence" value="ECO:0007669"/>
    <property type="project" value="UniProtKB-KW"/>
</dbReference>
<comment type="caution">
    <text evidence="8">Lacks conserved residue(s) required for the propagation of feature annotation.</text>
</comment>
<dbReference type="InterPro" id="IPR035914">
    <property type="entry name" value="Sperma_CUB_dom_sf"/>
</dbReference>
<feature type="binding site" evidence="9">
    <location>
        <position position="184"/>
    </location>
    <ligand>
        <name>Zn(2+)</name>
        <dbReference type="ChEBI" id="CHEBI:29105"/>
        <note>catalytic</note>
    </ligand>
</feature>
<keyword evidence="2 9" id="KW-0645">Protease</keyword>
<evidence type="ECO:0000259" key="12">
    <source>
        <dbReference type="PROSITE" id="PS51864"/>
    </source>
</evidence>
<feature type="domain" description="Peptidase M12A" evidence="12">
    <location>
        <begin position="85"/>
        <end position="281"/>
    </location>
</feature>
<evidence type="ECO:0000259" key="11">
    <source>
        <dbReference type="PROSITE" id="PS01180"/>
    </source>
</evidence>
<dbReference type="SUPFAM" id="SSF55486">
    <property type="entry name" value="Metalloproteases ('zincins'), catalytic domain"/>
    <property type="match status" value="1"/>
</dbReference>
<dbReference type="EC" id="3.4.24.-" evidence="10"/>
<evidence type="ECO:0000256" key="10">
    <source>
        <dbReference type="RuleBase" id="RU361183"/>
    </source>
</evidence>
<protein>
    <recommendedName>
        <fullName evidence="10">Metalloendopeptidase</fullName>
        <ecNumber evidence="10">3.4.24.-</ecNumber>
    </recommendedName>
</protein>
<dbReference type="PROSITE" id="PS01180">
    <property type="entry name" value="CUB"/>
    <property type="match status" value="1"/>
</dbReference>
<evidence type="ECO:0000256" key="7">
    <source>
        <dbReference type="ARBA" id="ARBA00023157"/>
    </source>
</evidence>
<name>A0AAV2Q3U3_MEGNR</name>
<dbReference type="PRINTS" id="PR00480">
    <property type="entry name" value="ASTACIN"/>
</dbReference>
<dbReference type="PROSITE" id="PS51864">
    <property type="entry name" value="ASTACIN"/>
    <property type="match status" value="1"/>
</dbReference>
<comment type="caution">
    <text evidence="13">The sequence shown here is derived from an EMBL/GenBank/DDBJ whole genome shotgun (WGS) entry which is preliminary data.</text>
</comment>
<dbReference type="SMART" id="SM00042">
    <property type="entry name" value="CUB"/>
    <property type="match status" value="1"/>
</dbReference>
<dbReference type="InterPro" id="IPR000859">
    <property type="entry name" value="CUB_dom"/>
</dbReference>
<evidence type="ECO:0000256" key="4">
    <source>
        <dbReference type="ARBA" id="ARBA00022801"/>
    </source>
</evidence>
<organism evidence="13 14">
    <name type="scientific">Meganyctiphanes norvegica</name>
    <name type="common">Northern krill</name>
    <name type="synonym">Thysanopoda norvegica</name>
    <dbReference type="NCBI Taxonomy" id="48144"/>
    <lineage>
        <taxon>Eukaryota</taxon>
        <taxon>Metazoa</taxon>
        <taxon>Ecdysozoa</taxon>
        <taxon>Arthropoda</taxon>
        <taxon>Crustacea</taxon>
        <taxon>Multicrustacea</taxon>
        <taxon>Malacostraca</taxon>
        <taxon>Eumalacostraca</taxon>
        <taxon>Eucarida</taxon>
        <taxon>Euphausiacea</taxon>
        <taxon>Euphausiidae</taxon>
        <taxon>Meganyctiphanes</taxon>
    </lineage>
</organism>
<evidence type="ECO:0000256" key="5">
    <source>
        <dbReference type="ARBA" id="ARBA00022833"/>
    </source>
</evidence>
<keyword evidence="14" id="KW-1185">Reference proteome</keyword>
<evidence type="ECO:0000256" key="1">
    <source>
        <dbReference type="ARBA" id="ARBA00022536"/>
    </source>
</evidence>
<feature type="non-terminal residue" evidence="13">
    <location>
        <position position="564"/>
    </location>
</feature>
<dbReference type="Gene3D" id="3.40.390.10">
    <property type="entry name" value="Collagenase (Catalytic Domain)"/>
    <property type="match status" value="1"/>
</dbReference>
<accession>A0AAV2Q3U3</accession>
<feature type="binding site" evidence="9">
    <location>
        <position position="180"/>
    </location>
    <ligand>
        <name>Zn(2+)</name>
        <dbReference type="ChEBI" id="CHEBI:29105"/>
        <note>catalytic</note>
    </ligand>
</feature>
<evidence type="ECO:0000256" key="2">
    <source>
        <dbReference type="ARBA" id="ARBA00022670"/>
    </source>
</evidence>
<reference evidence="13 14" key="1">
    <citation type="submission" date="2024-05" db="EMBL/GenBank/DDBJ databases">
        <authorList>
            <person name="Wallberg A."/>
        </authorList>
    </citation>
    <scope>NUCLEOTIDE SEQUENCE [LARGE SCALE GENOMIC DNA]</scope>
</reference>
<dbReference type="InterPro" id="IPR024079">
    <property type="entry name" value="MetalloPept_cat_dom_sf"/>
</dbReference>
<feature type="binding site" evidence="9">
    <location>
        <position position="190"/>
    </location>
    <ligand>
        <name>Zn(2+)</name>
        <dbReference type="ChEBI" id="CHEBI:29105"/>
        <note>catalytic</note>
    </ligand>
</feature>
<dbReference type="SMART" id="SM00235">
    <property type="entry name" value="ZnMc"/>
    <property type="match status" value="1"/>
</dbReference>
<dbReference type="CDD" id="cd00041">
    <property type="entry name" value="CUB"/>
    <property type="match status" value="1"/>
</dbReference>
<dbReference type="AlphaFoldDB" id="A0AAV2Q3U3"/>
<evidence type="ECO:0000256" key="8">
    <source>
        <dbReference type="PROSITE-ProRule" id="PRU00059"/>
    </source>
</evidence>
<keyword evidence="1" id="KW-0245">EGF-like domain</keyword>
<dbReference type="Gene3D" id="2.60.120.290">
    <property type="entry name" value="Spermadhesin, CUB domain"/>
    <property type="match status" value="1"/>
</dbReference>
<dbReference type="PANTHER" id="PTHR10127:SF780">
    <property type="entry name" value="METALLOENDOPEPTIDASE"/>
    <property type="match status" value="1"/>
</dbReference>
<dbReference type="PANTHER" id="PTHR10127">
    <property type="entry name" value="DISCOIDIN, CUB, EGF, LAMININ , AND ZINC METALLOPROTEASE DOMAIN CONTAINING"/>
    <property type="match status" value="1"/>
</dbReference>
<keyword evidence="7" id="KW-1015">Disulfide bond</keyword>
<dbReference type="CDD" id="cd04280">
    <property type="entry name" value="ZnMc_astacin_like"/>
    <property type="match status" value="1"/>
</dbReference>
<dbReference type="SUPFAM" id="SSF49854">
    <property type="entry name" value="Spermadhesin, CUB domain"/>
    <property type="match status" value="2"/>
</dbReference>
<evidence type="ECO:0000256" key="9">
    <source>
        <dbReference type="PROSITE-ProRule" id="PRU01211"/>
    </source>
</evidence>
<dbReference type="Pfam" id="PF00431">
    <property type="entry name" value="CUB"/>
    <property type="match status" value="1"/>
</dbReference>
<evidence type="ECO:0000256" key="3">
    <source>
        <dbReference type="ARBA" id="ARBA00022723"/>
    </source>
</evidence>
<dbReference type="GO" id="GO:0008270">
    <property type="term" value="F:zinc ion binding"/>
    <property type="evidence" value="ECO:0007669"/>
    <property type="project" value="UniProtKB-UniRule"/>
</dbReference>
<feature type="active site" evidence="9">
    <location>
        <position position="181"/>
    </location>
</feature>
<dbReference type="EMBL" id="CAXKWB010003153">
    <property type="protein sequence ID" value="CAL4068457.1"/>
    <property type="molecule type" value="Genomic_DNA"/>
</dbReference>
<keyword evidence="4 9" id="KW-0378">Hydrolase</keyword>
<dbReference type="Proteomes" id="UP001497623">
    <property type="component" value="Unassembled WGS sequence"/>
</dbReference>
<proteinExistence type="predicted"/>
<dbReference type="InterPro" id="IPR006026">
    <property type="entry name" value="Peptidase_Metallo"/>
</dbReference>
<keyword evidence="5 9" id="KW-0862">Zinc</keyword>
<dbReference type="Pfam" id="PF01400">
    <property type="entry name" value="Astacin"/>
    <property type="match status" value="1"/>
</dbReference>
<dbReference type="InterPro" id="IPR034035">
    <property type="entry name" value="Astacin-like_dom"/>
</dbReference>
<sequence length="564" mass="63481">MVKIGASLWVLAAVVVAQGRNHNLEGERGKADQGHSTSLVRGMYLQNIFFQNFEDTNPAKVGDKDLFEADILLSDDQLEAILTRKALNYSSYRWSEGLDGFPYVPYVFQDSINQNDVRAGINHWMEHTCIKFGETTNTSQPHIQFHIGSGCWSYIGMRYWVNGQQISIGSGCNSLGTVVHEIGHAMGFYHEQSRSDRNDYIVINSANIRSANAHNFRAVSDNNYSVAYDYSSDMHYGSRYFTNNGGLTIATKDPLAQELIATRTGLSHRDKLLANSMYGCLDKWLASCRIASNPCQNEGFIGADCKCVCRANTRGSTCQKVDGEYYAKLRSNQTEVITSEGTISVNITGSKFTKYIVAPECKTPKLTFQSFKMYRKSSYSRYCYYEFLNIRTGDDLYDGDMFCDTEISSGQVFNSSTREMILYTESRYNYGSAWSAQLTFEDVSGCTTTNLKCKSKRVETRVAKGETVIFNSPEYPQKYSKKTSCGWTLRKPSKGTFVINCSKFELESKNKKGGCKKDYLIIGSKKYCGNKGPVSVSIKEERVNIKFVANKRSNSKDFHAQQLL</sequence>
<keyword evidence="10" id="KW-0732">Signal</keyword>
<feature type="domain" description="CUB" evidence="11">
    <location>
        <begin position="453"/>
        <end position="564"/>
    </location>
</feature>
<feature type="chain" id="PRO_5043106361" description="Metalloendopeptidase" evidence="10">
    <location>
        <begin position="20"/>
        <end position="564"/>
    </location>
</feature>
<feature type="signal peptide" evidence="10">
    <location>
        <begin position="1"/>
        <end position="19"/>
    </location>
</feature>
<dbReference type="GO" id="GO:0004222">
    <property type="term" value="F:metalloendopeptidase activity"/>
    <property type="evidence" value="ECO:0007669"/>
    <property type="project" value="UniProtKB-UniRule"/>
</dbReference>
<gene>
    <name evidence="13" type="ORF">MNOR_LOCUS7259</name>
</gene>
<evidence type="ECO:0000256" key="6">
    <source>
        <dbReference type="ARBA" id="ARBA00023049"/>
    </source>
</evidence>
<comment type="cofactor">
    <cofactor evidence="9 10">
        <name>Zn(2+)</name>
        <dbReference type="ChEBI" id="CHEBI:29105"/>
    </cofactor>
    <text evidence="9 10">Binds 1 zinc ion per subunit.</text>
</comment>
<evidence type="ECO:0000313" key="13">
    <source>
        <dbReference type="EMBL" id="CAL4068457.1"/>
    </source>
</evidence>
<evidence type="ECO:0000313" key="14">
    <source>
        <dbReference type="Proteomes" id="UP001497623"/>
    </source>
</evidence>
<dbReference type="InterPro" id="IPR001506">
    <property type="entry name" value="Peptidase_M12A"/>
</dbReference>
<keyword evidence="6 9" id="KW-0482">Metalloprotease</keyword>